<dbReference type="GO" id="GO:0004077">
    <property type="term" value="F:biotin--[biotin carboxyl-carrier protein] ligase activity"/>
    <property type="evidence" value="ECO:0007669"/>
    <property type="project" value="InterPro"/>
</dbReference>
<dbReference type="InterPro" id="IPR004143">
    <property type="entry name" value="BPL_LPL_catalytic"/>
</dbReference>
<proteinExistence type="predicted"/>
<keyword evidence="4" id="KW-1185">Reference proteome</keyword>
<dbReference type="InterPro" id="IPR045864">
    <property type="entry name" value="aa-tRNA-synth_II/BPL/LPL"/>
</dbReference>
<dbReference type="GO" id="GO:0005737">
    <property type="term" value="C:cytoplasm"/>
    <property type="evidence" value="ECO:0007669"/>
    <property type="project" value="TreeGrafter"/>
</dbReference>
<dbReference type="KEGG" id="het:BBW65_06410"/>
<evidence type="ECO:0000313" key="3">
    <source>
        <dbReference type="EMBL" id="ANV98449.1"/>
    </source>
</evidence>
<dbReference type="NCBIfam" id="NF006294">
    <property type="entry name" value="PRK08477.1"/>
    <property type="match status" value="1"/>
</dbReference>
<organism evidence="3 4">
    <name type="scientific">Helicobacter enhydrae</name>
    <dbReference type="NCBI Taxonomy" id="222136"/>
    <lineage>
        <taxon>Bacteria</taxon>
        <taxon>Pseudomonadati</taxon>
        <taxon>Campylobacterota</taxon>
        <taxon>Epsilonproteobacteria</taxon>
        <taxon>Campylobacterales</taxon>
        <taxon>Helicobacteraceae</taxon>
        <taxon>Helicobacter</taxon>
    </lineage>
</organism>
<keyword evidence="1 3" id="KW-0436">Ligase</keyword>
<dbReference type="STRING" id="222136.BBW65_06410"/>
<dbReference type="OrthoDB" id="9807064at2"/>
<evidence type="ECO:0000259" key="2">
    <source>
        <dbReference type="Pfam" id="PF03099"/>
    </source>
</evidence>
<name>A0A1B1U6R3_9HELI</name>
<sequence>MTFARILSFETLPSTQIALKEYLHQHIDAALPICFLADRQSSGIGSRNNQWQSVENAWTFSFALDLDVLPKDLPLQSCSIYFGFVFKEWLRRHGFEVWLKWPNDLYIDTSKAGGVITQVIGTKILCGIGLNLQSQSYKALGVEWNLSYKKEMLEDFLQFLFVFPTWKQIFKEYKLEFYKNFDFSFHDKNNRKIRFAQAVLCDDGSICVDEEYYFGSR</sequence>
<dbReference type="InterPro" id="IPR004408">
    <property type="entry name" value="Biotin_CoA_COase_ligase"/>
</dbReference>
<dbReference type="NCBIfam" id="TIGR00121">
    <property type="entry name" value="birA_ligase"/>
    <property type="match status" value="1"/>
</dbReference>
<dbReference type="PANTHER" id="PTHR12835:SF5">
    <property type="entry name" value="BIOTIN--PROTEIN LIGASE"/>
    <property type="match status" value="1"/>
</dbReference>
<reference evidence="4" key="1">
    <citation type="submission" date="2016-07" db="EMBL/GenBank/DDBJ databases">
        <authorList>
            <person name="Florea S."/>
            <person name="Webb J.S."/>
            <person name="Jaromczyk J."/>
            <person name="Schardl C.L."/>
        </authorList>
    </citation>
    <scope>NUCLEOTIDE SEQUENCE [LARGE SCALE GENOMIC DNA]</scope>
    <source>
        <strain evidence="4">MIT 01-6242</strain>
    </source>
</reference>
<dbReference type="Gene3D" id="3.30.930.10">
    <property type="entry name" value="Bira Bifunctional Protein, Domain 2"/>
    <property type="match status" value="1"/>
</dbReference>
<dbReference type="AlphaFoldDB" id="A0A1B1U6R3"/>
<dbReference type="Pfam" id="PF03099">
    <property type="entry name" value="BPL_LplA_LipB"/>
    <property type="match status" value="1"/>
</dbReference>
<evidence type="ECO:0000256" key="1">
    <source>
        <dbReference type="ARBA" id="ARBA00022598"/>
    </source>
</evidence>
<dbReference type="Proteomes" id="UP000092884">
    <property type="component" value="Chromosome"/>
</dbReference>
<feature type="domain" description="BPL/LPL catalytic" evidence="2">
    <location>
        <begin position="11"/>
        <end position="128"/>
    </location>
</feature>
<protein>
    <submittedName>
        <fullName evidence="3">Biotin--[acetyl-CoA-carboxylase] ligase</fullName>
    </submittedName>
</protein>
<dbReference type="PANTHER" id="PTHR12835">
    <property type="entry name" value="BIOTIN PROTEIN LIGASE"/>
    <property type="match status" value="1"/>
</dbReference>
<gene>
    <name evidence="3" type="ORF">BBW65_06410</name>
</gene>
<dbReference type="RefSeq" id="WP_066341207.1">
    <property type="nucleotide sequence ID" value="NZ_CP016503.1"/>
</dbReference>
<dbReference type="SUPFAM" id="SSF55681">
    <property type="entry name" value="Class II aaRS and biotin synthetases"/>
    <property type="match status" value="1"/>
</dbReference>
<dbReference type="EMBL" id="CP016503">
    <property type="protein sequence ID" value="ANV98449.1"/>
    <property type="molecule type" value="Genomic_DNA"/>
</dbReference>
<accession>A0A1B1U6R3</accession>
<evidence type="ECO:0000313" key="4">
    <source>
        <dbReference type="Proteomes" id="UP000092884"/>
    </source>
</evidence>